<dbReference type="RefSeq" id="WP_096444832.1">
    <property type="nucleotide sequence ID" value="NZ_JBHSOG010000059.1"/>
</dbReference>
<dbReference type="InterPro" id="IPR016181">
    <property type="entry name" value="Acyl_CoA_acyltransferase"/>
</dbReference>
<comment type="caution">
    <text evidence="1">The sequence shown here is derived from an EMBL/GenBank/DDBJ whole genome shotgun (WGS) entry which is preliminary data.</text>
</comment>
<sequence>MTTFALPFPPTLAYPQPPPLRRLRGALAACAAGIRRAPRMELRIDVQHPQEAIEAELDALHRRLHGADDALQRCTVLPFPFPDLLFRHREADGEHYVYVEDAARGRLAGYTVFNRLIEVDRLTDRHMRSPHSRYASAYQGRGIATAVYEWGLDTGFCLLSGARQSTGAHALWQALGRRHPLGYVAIRDKRLHYLGTEVASPLREDLNTRLILRGKGWSLERMHALGLLHADAAAANQALRRRA</sequence>
<protein>
    <recommendedName>
        <fullName evidence="3">N-acetyltransferase</fullName>
    </recommendedName>
</protein>
<evidence type="ECO:0008006" key="3">
    <source>
        <dbReference type="Google" id="ProtNLM"/>
    </source>
</evidence>
<dbReference type="EMBL" id="JBHSOG010000059">
    <property type="protein sequence ID" value="MFC5770742.1"/>
    <property type="molecule type" value="Genomic_DNA"/>
</dbReference>
<dbReference type="Proteomes" id="UP001595974">
    <property type="component" value="Unassembled WGS sequence"/>
</dbReference>
<reference evidence="2" key="1">
    <citation type="journal article" date="2019" name="Int. J. Syst. Evol. Microbiol.">
        <title>The Global Catalogue of Microorganisms (GCM) 10K type strain sequencing project: providing services to taxonomists for standard genome sequencing and annotation.</title>
        <authorList>
            <consortium name="The Broad Institute Genomics Platform"/>
            <consortium name="The Broad Institute Genome Sequencing Center for Infectious Disease"/>
            <person name="Wu L."/>
            <person name="Ma J."/>
        </authorList>
    </citation>
    <scope>NUCLEOTIDE SEQUENCE [LARGE SCALE GENOMIC DNA]</scope>
    <source>
        <strain evidence="2">SHR3</strain>
    </source>
</reference>
<dbReference type="SUPFAM" id="SSF55729">
    <property type="entry name" value="Acyl-CoA N-acyltransferases (Nat)"/>
    <property type="match status" value="1"/>
</dbReference>
<evidence type="ECO:0000313" key="1">
    <source>
        <dbReference type="EMBL" id="MFC5770742.1"/>
    </source>
</evidence>
<gene>
    <name evidence="1" type="ORF">ACFPTN_15280</name>
</gene>
<accession>A0ABW1AU95</accession>
<evidence type="ECO:0000313" key="2">
    <source>
        <dbReference type="Proteomes" id="UP001595974"/>
    </source>
</evidence>
<name>A0ABW1AU95_9RHOO</name>
<proteinExistence type="predicted"/>
<organism evidence="1 2">
    <name type="scientific">Thauera sinica</name>
    <dbReference type="NCBI Taxonomy" id="2665146"/>
    <lineage>
        <taxon>Bacteria</taxon>
        <taxon>Pseudomonadati</taxon>
        <taxon>Pseudomonadota</taxon>
        <taxon>Betaproteobacteria</taxon>
        <taxon>Rhodocyclales</taxon>
        <taxon>Zoogloeaceae</taxon>
        <taxon>Thauera</taxon>
    </lineage>
</organism>
<keyword evidence="2" id="KW-1185">Reference proteome</keyword>